<evidence type="ECO:0000313" key="24">
    <source>
        <dbReference type="Proteomes" id="UP000324233"/>
    </source>
</evidence>
<name>A0A5B9W8C0_9BACT</name>
<keyword evidence="24" id="KW-1185">Reference proteome</keyword>
<evidence type="ECO:0000259" key="20">
    <source>
        <dbReference type="Pfam" id="PF00391"/>
    </source>
</evidence>
<evidence type="ECO:0000256" key="2">
    <source>
        <dbReference type="ARBA" id="ARBA00001946"/>
    </source>
</evidence>
<evidence type="ECO:0000256" key="7">
    <source>
        <dbReference type="ARBA" id="ARBA00022448"/>
    </source>
</evidence>
<protein>
    <recommendedName>
        <fullName evidence="6 16">Phosphoenolpyruvate-protein phosphotransferase</fullName>
        <ecNumber evidence="5 16">2.7.3.9</ecNumber>
    </recommendedName>
    <alternativeName>
        <fullName evidence="15 16">Phosphotransferase system, enzyme I</fullName>
    </alternativeName>
</protein>
<comment type="similarity">
    <text evidence="4 16">Belongs to the PEP-utilizing enzyme family.</text>
</comment>
<dbReference type="InterPro" id="IPR006318">
    <property type="entry name" value="PTS_EI-like"/>
</dbReference>
<evidence type="ECO:0000256" key="16">
    <source>
        <dbReference type="PIRNR" id="PIRNR000732"/>
    </source>
</evidence>
<comment type="subcellular location">
    <subcellularLocation>
        <location evidence="3 16">Cytoplasm</location>
    </subcellularLocation>
</comment>
<gene>
    <name evidence="23" type="primary">ptsI_3</name>
    <name evidence="23" type="ORF">OJF2_54570</name>
</gene>
<dbReference type="AlphaFoldDB" id="A0A5B9W8C0"/>
<comment type="function">
    <text evidence="16">General (non sugar-specific) component of the phosphoenolpyruvate-dependent sugar phosphotransferase system (sugar PTS). This major carbohydrate active-transport system catalyzes the phosphorylation of incoming sugar substrates concomitantly with their translocation across the cell membrane. Enzyme I transfers the phosphoryl group from phosphoenolpyruvate (PEP) to the phosphoryl carrier protein (HPr).</text>
</comment>
<keyword evidence="8 16" id="KW-0963">Cytoplasm</keyword>
<evidence type="ECO:0000256" key="15">
    <source>
        <dbReference type="ARBA" id="ARBA00033235"/>
    </source>
</evidence>
<dbReference type="GO" id="GO:0009401">
    <property type="term" value="P:phosphoenolpyruvate-dependent sugar phosphotransferase system"/>
    <property type="evidence" value="ECO:0007669"/>
    <property type="project" value="UniProtKB-KW"/>
</dbReference>
<dbReference type="InterPro" id="IPR018274">
    <property type="entry name" value="PEP_util_AS"/>
</dbReference>
<keyword evidence="7 16" id="KW-0813">Transport</keyword>
<dbReference type="Pfam" id="PF02896">
    <property type="entry name" value="PEP-utilizers_C"/>
    <property type="match status" value="1"/>
</dbReference>
<evidence type="ECO:0000256" key="19">
    <source>
        <dbReference type="PIRSR" id="PIRSR000732-3"/>
    </source>
</evidence>
<dbReference type="InterPro" id="IPR050499">
    <property type="entry name" value="PEP-utilizing_PTS_enzyme"/>
</dbReference>
<dbReference type="Gene3D" id="3.50.30.10">
    <property type="entry name" value="Phosphohistidine domain"/>
    <property type="match status" value="1"/>
</dbReference>
<feature type="active site" description="Tele-phosphohistidine intermediate" evidence="17">
    <location>
        <position position="196"/>
    </location>
</feature>
<dbReference type="PANTHER" id="PTHR46244:SF6">
    <property type="entry name" value="PHOSPHOENOLPYRUVATE-PROTEIN PHOSPHOTRANSFERASE"/>
    <property type="match status" value="1"/>
</dbReference>
<dbReference type="InterPro" id="IPR015813">
    <property type="entry name" value="Pyrv/PenolPyrv_kinase-like_dom"/>
</dbReference>
<dbReference type="GO" id="GO:0005737">
    <property type="term" value="C:cytoplasm"/>
    <property type="evidence" value="ECO:0007669"/>
    <property type="project" value="UniProtKB-SubCell"/>
</dbReference>
<evidence type="ECO:0000256" key="6">
    <source>
        <dbReference type="ARBA" id="ARBA00016544"/>
    </source>
</evidence>
<comment type="cofactor">
    <cofactor evidence="2 16 19">
        <name>Mg(2+)</name>
        <dbReference type="ChEBI" id="CHEBI:18420"/>
    </cofactor>
</comment>
<keyword evidence="12 16" id="KW-0479">Metal-binding</keyword>
<sequence>MHKGVGVSPGVVVGVAYRVESALGPTEPQHLDDPGLVGAETAFFDRAVEEAASELEGLVQRVAQELGPSAAEIFQTHLQILSDPGLLSRVHSLIEEQNLTALSALQQVMQGYVAQFARIEQEYFRERLNDLRDVILRIGSHLARKKDPARDRSLESREGDEPVVLVAHEILPSQAMSLGELPIAGIVTEVGGTTSHAAILARSRGIPAVSGVEGILSLVRSGDPLVVDGREGLVIVRPDQDETTFYRKVQREFFHLKDSLIANRDEPARSLDGNRMELLANINNIADVHAANTVGATGVGLFRTEYLFLTHHDVPGEEEQFEYYRQIIVNSPNQAVTIRTLDLGGDKTVAYLGRRSEPNPFMGWRSIRIFLENPKLMITQIRAILRAGRHGKVSMLFPMITTLEELKRINKVVRETRENLRREGVPFADDVKTGVMVEVPAAAICIDAILRETDFISIGSNDLIQYLVASDRDNPKVAHLCEPLSPSIFRVLQMVLDACNRTGTPVTLCGEMAGQPRSALVLFGMGLRRFSMSPAFIPAVKNLLGAVTTAQAERFAHHVLQLSTSDEIRSYLTARLREISSTLEVFDAV</sequence>
<feature type="binding site" evidence="18">
    <location>
        <position position="339"/>
    </location>
    <ligand>
        <name>phosphoenolpyruvate</name>
        <dbReference type="ChEBI" id="CHEBI:58702"/>
    </ligand>
</feature>
<dbReference type="RefSeq" id="WP_148596506.1">
    <property type="nucleotide sequence ID" value="NZ_CP042997.1"/>
</dbReference>
<dbReference type="Gene3D" id="3.20.20.60">
    <property type="entry name" value="Phosphoenolpyruvate-binding domains"/>
    <property type="match status" value="1"/>
</dbReference>
<dbReference type="InterPro" id="IPR023151">
    <property type="entry name" value="PEP_util_CS"/>
</dbReference>
<evidence type="ECO:0000256" key="18">
    <source>
        <dbReference type="PIRSR" id="PIRSR000732-2"/>
    </source>
</evidence>
<dbReference type="InterPro" id="IPR040442">
    <property type="entry name" value="Pyrv_kinase-like_dom_sf"/>
</dbReference>
<evidence type="ECO:0000256" key="8">
    <source>
        <dbReference type="ARBA" id="ARBA00022490"/>
    </source>
</evidence>
<feature type="active site" description="Proton donor" evidence="17">
    <location>
        <position position="509"/>
    </location>
</feature>
<evidence type="ECO:0000259" key="22">
    <source>
        <dbReference type="Pfam" id="PF05524"/>
    </source>
</evidence>
<evidence type="ECO:0000256" key="11">
    <source>
        <dbReference type="ARBA" id="ARBA00022683"/>
    </source>
</evidence>
<dbReference type="InterPro" id="IPR000121">
    <property type="entry name" value="PEP_util_C"/>
</dbReference>
<dbReference type="SUPFAM" id="SSF51621">
    <property type="entry name" value="Phosphoenolpyruvate/pyruvate domain"/>
    <property type="match status" value="1"/>
</dbReference>
<evidence type="ECO:0000256" key="1">
    <source>
        <dbReference type="ARBA" id="ARBA00000683"/>
    </source>
</evidence>
<feature type="domain" description="Phosphotransferase system enzyme I N-terminal" evidence="22">
    <location>
        <begin position="3"/>
        <end position="127"/>
    </location>
</feature>
<dbReference type="SUPFAM" id="SSF47831">
    <property type="entry name" value="Enzyme I of the PEP:sugar phosphotransferase system HPr-binding (sub)domain"/>
    <property type="match status" value="1"/>
</dbReference>
<reference evidence="23 24" key="1">
    <citation type="submission" date="2019-08" db="EMBL/GenBank/DDBJ databases">
        <title>Deep-cultivation of Planctomycetes and their phenomic and genomic characterization uncovers novel biology.</title>
        <authorList>
            <person name="Wiegand S."/>
            <person name="Jogler M."/>
            <person name="Boedeker C."/>
            <person name="Pinto D."/>
            <person name="Vollmers J."/>
            <person name="Rivas-Marin E."/>
            <person name="Kohn T."/>
            <person name="Peeters S.H."/>
            <person name="Heuer A."/>
            <person name="Rast P."/>
            <person name="Oberbeckmann S."/>
            <person name="Bunk B."/>
            <person name="Jeske O."/>
            <person name="Meyerdierks A."/>
            <person name="Storesund J.E."/>
            <person name="Kallscheuer N."/>
            <person name="Luecker S."/>
            <person name="Lage O.M."/>
            <person name="Pohl T."/>
            <person name="Merkel B.J."/>
            <person name="Hornburger P."/>
            <person name="Mueller R.-W."/>
            <person name="Bruemmer F."/>
            <person name="Labrenz M."/>
            <person name="Spormann A.M."/>
            <person name="Op den Camp H."/>
            <person name="Overmann J."/>
            <person name="Amann R."/>
            <person name="Jetten M.S.M."/>
            <person name="Mascher T."/>
            <person name="Medema M.H."/>
            <person name="Devos D.P."/>
            <person name="Kaster A.-K."/>
            <person name="Ovreas L."/>
            <person name="Rohde M."/>
            <person name="Galperin M.Y."/>
            <person name="Jogler C."/>
        </authorList>
    </citation>
    <scope>NUCLEOTIDE SEQUENCE [LARGE SCALE GENOMIC DNA]</scope>
    <source>
        <strain evidence="23 24">OJF2</strain>
    </source>
</reference>
<evidence type="ECO:0000256" key="4">
    <source>
        <dbReference type="ARBA" id="ARBA00007837"/>
    </source>
</evidence>
<dbReference type="InterPro" id="IPR036618">
    <property type="entry name" value="PtsI_HPr-bd_sf"/>
</dbReference>
<evidence type="ECO:0000256" key="13">
    <source>
        <dbReference type="ARBA" id="ARBA00022777"/>
    </source>
</evidence>
<dbReference type="PROSITE" id="PS00742">
    <property type="entry name" value="PEP_ENZYMES_2"/>
    <property type="match status" value="1"/>
</dbReference>
<proteinExistence type="inferred from homology"/>
<dbReference type="PANTHER" id="PTHR46244">
    <property type="entry name" value="PHOSPHOENOLPYRUVATE-PROTEIN PHOSPHOTRANSFERASE"/>
    <property type="match status" value="1"/>
</dbReference>
<evidence type="ECO:0000256" key="17">
    <source>
        <dbReference type="PIRSR" id="PIRSR000732-1"/>
    </source>
</evidence>
<keyword evidence="13 16" id="KW-0418">Kinase</keyword>
<keyword evidence="23" id="KW-0670">Pyruvate</keyword>
<dbReference type="GO" id="GO:0016301">
    <property type="term" value="F:kinase activity"/>
    <property type="evidence" value="ECO:0007669"/>
    <property type="project" value="UniProtKB-KW"/>
</dbReference>
<feature type="binding site" evidence="19">
    <location>
        <position position="438"/>
    </location>
    <ligand>
        <name>Mg(2+)</name>
        <dbReference type="ChEBI" id="CHEBI:18420"/>
    </ligand>
</feature>
<keyword evidence="10 16" id="KW-0808">Transferase</keyword>
<dbReference type="Pfam" id="PF00391">
    <property type="entry name" value="PEP-utilizers"/>
    <property type="match status" value="1"/>
</dbReference>
<evidence type="ECO:0000256" key="5">
    <source>
        <dbReference type="ARBA" id="ARBA00012232"/>
    </source>
</evidence>
<dbReference type="PIRSF" id="PIRSF000732">
    <property type="entry name" value="PTS_enzyme_I"/>
    <property type="match status" value="1"/>
</dbReference>
<organism evidence="23 24">
    <name type="scientific">Aquisphaera giovannonii</name>
    <dbReference type="NCBI Taxonomy" id="406548"/>
    <lineage>
        <taxon>Bacteria</taxon>
        <taxon>Pseudomonadati</taxon>
        <taxon>Planctomycetota</taxon>
        <taxon>Planctomycetia</taxon>
        <taxon>Isosphaerales</taxon>
        <taxon>Isosphaeraceae</taxon>
        <taxon>Aquisphaera</taxon>
    </lineage>
</organism>
<comment type="catalytic activity">
    <reaction evidence="1 16">
        <text>L-histidyl-[protein] + phosphoenolpyruvate = N(pros)-phospho-L-histidyl-[protein] + pyruvate</text>
        <dbReference type="Rhea" id="RHEA:23880"/>
        <dbReference type="Rhea" id="RHEA-COMP:9745"/>
        <dbReference type="Rhea" id="RHEA-COMP:9746"/>
        <dbReference type="ChEBI" id="CHEBI:15361"/>
        <dbReference type="ChEBI" id="CHEBI:29979"/>
        <dbReference type="ChEBI" id="CHEBI:58702"/>
        <dbReference type="ChEBI" id="CHEBI:64837"/>
        <dbReference type="EC" id="2.7.3.9"/>
    </reaction>
</comment>
<dbReference type="InterPro" id="IPR008731">
    <property type="entry name" value="PTS_EIN"/>
</dbReference>
<accession>A0A5B9W8C0</accession>
<evidence type="ECO:0000256" key="9">
    <source>
        <dbReference type="ARBA" id="ARBA00022597"/>
    </source>
</evidence>
<evidence type="ECO:0000256" key="12">
    <source>
        <dbReference type="ARBA" id="ARBA00022723"/>
    </source>
</evidence>
<dbReference type="KEGG" id="agv:OJF2_54570"/>
<evidence type="ECO:0000256" key="3">
    <source>
        <dbReference type="ARBA" id="ARBA00004496"/>
    </source>
</evidence>
<dbReference type="GO" id="GO:0008965">
    <property type="term" value="F:phosphoenolpyruvate-protein phosphotransferase activity"/>
    <property type="evidence" value="ECO:0007669"/>
    <property type="project" value="UniProtKB-EC"/>
</dbReference>
<dbReference type="InterPro" id="IPR024692">
    <property type="entry name" value="PTS_EI"/>
</dbReference>
<feature type="binding site" evidence="18">
    <location>
        <begin position="461"/>
        <end position="462"/>
    </location>
    <ligand>
        <name>phosphoenolpyruvate</name>
        <dbReference type="ChEBI" id="CHEBI:58702"/>
    </ligand>
</feature>
<evidence type="ECO:0000313" key="23">
    <source>
        <dbReference type="EMBL" id="QEH36872.1"/>
    </source>
</evidence>
<keyword evidence="14 16" id="KW-0460">Magnesium</keyword>
<evidence type="ECO:0000256" key="14">
    <source>
        <dbReference type="ARBA" id="ARBA00022842"/>
    </source>
</evidence>
<dbReference type="PROSITE" id="PS00370">
    <property type="entry name" value="PEP_ENZYMES_PHOS_SITE"/>
    <property type="match status" value="1"/>
</dbReference>
<keyword evidence="11 16" id="KW-0598">Phosphotransferase system</keyword>
<feature type="binding site" evidence="18">
    <location>
        <position position="472"/>
    </location>
    <ligand>
        <name>phosphoenolpyruvate</name>
        <dbReference type="ChEBI" id="CHEBI:58702"/>
    </ligand>
</feature>
<dbReference type="PRINTS" id="PR01736">
    <property type="entry name" value="PHPHTRNFRASE"/>
</dbReference>
<dbReference type="EMBL" id="CP042997">
    <property type="protein sequence ID" value="QEH36872.1"/>
    <property type="molecule type" value="Genomic_DNA"/>
</dbReference>
<dbReference type="SUPFAM" id="SSF52009">
    <property type="entry name" value="Phosphohistidine domain"/>
    <property type="match status" value="1"/>
</dbReference>
<feature type="binding site" evidence="19">
    <location>
        <position position="462"/>
    </location>
    <ligand>
        <name>Mg(2+)</name>
        <dbReference type="ChEBI" id="CHEBI:18420"/>
    </ligand>
</feature>
<dbReference type="Proteomes" id="UP000324233">
    <property type="component" value="Chromosome"/>
</dbReference>
<dbReference type="EC" id="2.7.3.9" evidence="5 16"/>
<evidence type="ECO:0000256" key="10">
    <source>
        <dbReference type="ARBA" id="ARBA00022679"/>
    </source>
</evidence>
<evidence type="ECO:0000259" key="21">
    <source>
        <dbReference type="Pfam" id="PF02896"/>
    </source>
</evidence>
<dbReference type="OrthoDB" id="9765468at2"/>
<dbReference type="InterPro" id="IPR008279">
    <property type="entry name" value="PEP-util_enz_mobile_dom"/>
</dbReference>
<dbReference type="InterPro" id="IPR036637">
    <property type="entry name" value="Phosphohistidine_dom_sf"/>
</dbReference>
<feature type="binding site" evidence="18">
    <location>
        <position position="303"/>
    </location>
    <ligand>
        <name>phosphoenolpyruvate</name>
        <dbReference type="ChEBI" id="CHEBI:58702"/>
    </ligand>
</feature>
<dbReference type="NCBIfam" id="TIGR01417">
    <property type="entry name" value="PTS_I_fam"/>
    <property type="match status" value="1"/>
</dbReference>
<dbReference type="GO" id="GO:0046872">
    <property type="term" value="F:metal ion binding"/>
    <property type="evidence" value="ECO:0007669"/>
    <property type="project" value="UniProtKB-KW"/>
</dbReference>
<feature type="domain" description="PEP-utilising enzyme mobile" evidence="20">
    <location>
        <begin position="160"/>
        <end position="232"/>
    </location>
</feature>
<feature type="domain" description="PEP-utilising enzyme C-terminal" evidence="21">
    <location>
        <begin position="263"/>
        <end position="545"/>
    </location>
</feature>
<dbReference type="Gene3D" id="1.10.274.10">
    <property type="entry name" value="PtsI, HPr-binding domain"/>
    <property type="match status" value="1"/>
</dbReference>
<keyword evidence="9 16" id="KW-0762">Sugar transport</keyword>
<dbReference type="Pfam" id="PF05524">
    <property type="entry name" value="PEP-utilisers_N"/>
    <property type="match status" value="1"/>
</dbReference>